<organism evidence="1 2">
    <name type="scientific">Abeliophyllum distichum</name>
    <dbReference type="NCBI Taxonomy" id="126358"/>
    <lineage>
        <taxon>Eukaryota</taxon>
        <taxon>Viridiplantae</taxon>
        <taxon>Streptophyta</taxon>
        <taxon>Embryophyta</taxon>
        <taxon>Tracheophyta</taxon>
        <taxon>Spermatophyta</taxon>
        <taxon>Magnoliopsida</taxon>
        <taxon>eudicotyledons</taxon>
        <taxon>Gunneridae</taxon>
        <taxon>Pentapetalae</taxon>
        <taxon>asterids</taxon>
        <taxon>lamiids</taxon>
        <taxon>Lamiales</taxon>
        <taxon>Oleaceae</taxon>
        <taxon>Forsythieae</taxon>
        <taxon>Abeliophyllum</taxon>
    </lineage>
</organism>
<proteinExistence type="predicted"/>
<reference evidence="2" key="1">
    <citation type="submission" date="2024-07" db="EMBL/GenBank/DDBJ databases">
        <title>Two chromosome-level genome assemblies of Korean endemic species Abeliophyllum distichum and Forsythia ovata (Oleaceae).</title>
        <authorList>
            <person name="Jang H."/>
        </authorList>
    </citation>
    <scope>NUCLEOTIDE SEQUENCE [LARGE SCALE GENOMIC DNA]</scope>
</reference>
<gene>
    <name evidence="1" type="ORF">Adt_11307</name>
</gene>
<dbReference type="AlphaFoldDB" id="A0ABD1UNG2"/>
<sequence>MKILGLGVYANIMVGDDMRRGILHGQKKCVSTVGCKGNVAFFTPSRSSRFVEDFISNTLAVLQGRITTLIITDVFRIKTLSTSKPRLVICVCLTNRRELLELEALNLTS</sequence>
<dbReference type="Proteomes" id="UP001604336">
    <property type="component" value="Unassembled WGS sequence"/>
</dbReference>
<dbReference type="EMBL" id="JBFOLK010000003">
    <property type="protein sequence ID" value="KAL2526253.1"/>
    <property type="molecule type" value="Genomic_DNA"/>
</dbReference>
<keyword evidence="2" id="KW-1185">Reference proteome</keyword>
<accession>A0ABD1UNG2</accession>
<name>A0ABD1UNG2_9LAMI</name>
<protein>
    <submittedName>
        <fullName evidence="1">Uncharacterized protein</fullName>
    </submittedName>
</protein>
<evidence type="ECO:0000313" key="2">
    <source>
        <dbReference type="Proteomes" id="UP001604336"/>
    </source>
</evidence>
<comment type="caution">
    <text evidence="1">The sequence shown here is derived from an EMBL/GenBank/DDBJ whole genome shotgun (WGS) entry which is preliminary data.</text>
</comment>
<evidence type="ECO:0000313" key="1">
    <source>
        <dbReference type="EMBL" id="KAL2526253.1"/>
    </source>
</evidence>